<dbReference type="EMBL" id="CP048020">
    <property type="protein sequence ID" value="QHX44001.1"/>
    <property type="molecule type" value="Genomic_DNA"/>
</dbReference>
<dbReference type="InterPro" id="IPR038495">
    <property type="entry name" value="ATPase_E_C"/>
</dbReference>
<sequence length="204" mass="21864">MEVQLQDLVEKIKQDGIASAEQQAAGIIAEAEKKAKAIVADAEKEAETLLKKTEVESQRFTNASEAAVKQACRNALIAFREGVTASLDALIKAETAAAYNSDVLKTLIPEAVKGWIKTNEADISIILSPEDAKKLESALLAAFKKEVEKGIEVKSDAQLAGGFRIGVKDGSAYYDFSAEAVADLFSAYISSRAARLLKDAVKEL</sequence>
<dbReference type="Gene3D" id="3.30.2320.30">
    <property type="entry name" value="ATP synthase, E subunit, C-terminal"/>
    <property type="match status" value="1"/>
</dbReference>
<evidence type="ECO:0000313" key="2">
    <source>
        <dbReference type="Proteomes" id="UP000464374"/>
    </source>
</evidence>
<name>A0A6P1Y2M9_9SPIR</name>
<dbReference type="AlphaFoldDB" id="A0A6P1Y2M9"/>
<evidence type="ECO:0000313" key="1">
    <source>
        <dbReference type="EMBL" id="QHX44001.1"/>
    </source>
</evidence>
<accession>A0A6P1Y2M9</accession>
<organism evidence="1 2">
    <name type="scientific">Treponema vincentii</name>
    <dbReference type="NCBI Taxonomy" id="69710"/>
    <lineage>
        <taxon>Bacteria</taxon>
        <taxon>Pseudomonadati</taxon>
        <taxon>Spirochaetota</taxon>
        <taxon>Spirochaetia</taxon>
        <taxon>Spirochaetales</taxon>
        <taxon>Treponemataceae</taxon>
        <taxon>Treponema</taxon>
    </lineage>
</organism>
<protein>
    <submittedName>
        <fullName evidence="1">V-type ATP synthase subunit E</fullName>
    </submittedName>
</protein>
<dbReference type="Proteomes" id="UP000464374">
    <property type="component" value="Chromosome"/>
</dbReference>
<dbReference type="KEGG" id="trz:GWP43_11710"/>
<reference evidence="1 2" key="1">
    <citation type="submission" date="2020-01" db="EMBL/GenBank/DDBJ databases">
        <title>Complete genome sequence of a human oral phylogroup 1 Treponema sp. strain ATCC 700766, originally isolated from periodontitis dental plaque.</title>
        <authorList>
            <person name="Chan Y."/>
            <person name="Huo Y.-B."/>
            <person name="Yu X.-L."/>
            <person name="Zeng H."/>
            <person name="Leung W.-K."/>
            <person name="Watt R.M."/>
        </authorList>
    </citation>
    <scope>NUCLEOTIDE SEQUENCE [LARGE SCALE GENOMIC DNA]</scope>
    <source>
        <strain evidence="1 2">OMZ 804</strain>
    </source>
</reference>
<gene>
    <name evidence="1" type="ORF">GWP43_11710</name>
</gene>
<proteinExistence type="predicted"/>
<dbReference type="SUPFAM" id="SSF160527">
    <property type="entry name" value="V-type ATPase subunit E-like"/>
    <property type="match status" value="1"/>
</dbReference>
<dbReference type="RefSeq" id="WP_162664301.1">
    <property type="nucleotide sequence ID" value="NZ_CP048020.1"/>
</dbReference>